<proteinExistence type="predicted"/>
<accession>A0AAF3F0R7</accession>
<evidence type="ECO:0000313" key="3">
    <source>
        <dbReference type="WBParaSite" id="MBELARI_LOCUS20098"/>
    </source>
</evidence>
<organism evidence="2 3">
    <name type="scientific">Mesorhabditis belari</name>
    <dbReference type="NCBI Taxonomy" id="2138241"/>
    <lineage>
        <taxon>Eukaryota</taxon>
        <taxon>Metazoa</taxon>
        <taxon>Ecdysozoa</taxon>
        <taxon>Nematoda</taxon>
        <taxon>Chromadorea</taxon>
        <taxon>Rhabditida</taxon>
        <taxon>Rhabditina</taxon>
        <taxon>Rhabditomorpha</taxon>
        <taxon>Rhabditoidea</taxon>
        <taxon>Rhabditidae</taxon>
        <taxon>Mesorhabditinae</taxon>
        <taxon>Mesorhabditis</taxon>
    </lineage>
</organism>
<feature type="compositionally biased region" description="Polar residues" evidence="1">
    <location>
        <begin position="137"/>
        <end position="150"/>
    </location>
</feature>
<evidence type="ECO:0000313" key="2">
    <source>
        <dbReference type="Proteomes" id="UP000887575"/>
    </source>
</evidence>
<evidence type="ECO:0000256" key="1">
    <source>
        <dbReference type="SAM" id="MobiDB-lite"/>
    </source>
</evidence>
<dbReference type="WBParaSite" id="MBELARI_LOCUS20098">
    <property type="protein sequence ID" value="MBELARI_LOCUS20098"/>
    <property type="gene ID" value="MBELARI_LOCUS20098"/>
</dbReference>
<feature type="region of interest" description="Disordered" evidence="1">
    <location>
        <begin position="137"/>
        <end position="173"/>
    </location>
</feature>
<reference evidence="3" key="1">
    <citation type="submission" date="2024-02" db="UniProtKB">
        <authorList>
            <consortium name="WormBaseParasite"/>
        </authorList>
    </citation>
    <scope>IDENTIFICATION</scope>
</reference>
<name>A0AAF3F0R7_9BILA</name>
<dbReference type="Proteomes" id="UP000887575">
    <property type="component" value="Unassembled WGS sequence"/>
</dbReference>
<sequence>MLKRFFIFPAFFDCLFSFYLAPSNYYPGRYFSSAPSSSFPISLPSPFYHSFSPSLPRNYYSPNTIISQADYLKLYNPQFLYDSYDRGYLFQTISQPLVGRSFKQYQVFDYTTPQSVEIFPKFISEMKMASTTKINEISTTTESQKPTKSTGKPGKLKANLETTKKITKQPRVKTTTKKPLLPRIVPKFPLIIPTQNILRVSSNRPICIHCGK</sequence>
<keyword evidence="2" id="KW-1185">Reference proteome</keyword>
<dbReference type="AlphaFoldDB" id="A0AAF3F0R7"/>
<protein>
    <submittedName>
        <fullName evidence="3">Uncharacterized protein</fullName>
    </submittedName>
</protein>